<dbReference type="PANTHER" id="PTHR43179">
    <property type="entry name" value="RHAMNOSYLTRANSFERASE WBBL"/>
    <property type="match status" value="1"/>
</dbReference>
<reference evidence="2 3" key="1">
    <citation type="journal article" date="2015" name="Genome Announc.">
        <title>Draft Genome of the Euendolithic (true boring) Cyanobacterium Mastigocoleus testarum strain BC008.</title>
        <authorList>
            <person name="Guida B.S."/>
            <person name="Garcia-Pichel F."/>
        </authorList>
    </citation>
    <scope>NUCLEOTIDE SEQUENCE [LARGE SCALE GENOMIC DNA]</scope>
    <source>
        <strain evidence="2 3">BC008</strain>
    </source>
</reference>
<evidence type="ECO:0000259" key="1">
    <source>
        <dbReference type="Pfam" id="PF00535"/>
    </source>
</evidence>
<dbReference type="PANTHER" id="PTHR43179:SF7">
    <property type="entry name" value="RHAMNOSYLTRANSFERASE WBBL"/>
    <property type="match status" value="1"/>
</dbReference>
<sequence>MQEPQVTIVVVPRERFSCTQRSLESIYEHTKLPFKLIYVDGNSPKKVRQYIESQAQEKDFKVIRTDYYLSPNHARNIGLSHVDTKYVLFADNDIVVSPNWLKALVNCAEETGATVVGPLMCEKEPVHQRIHFAGGESHIVTDVNGRRHLREKMYKQGQQVADLRPQLQRTETELAEFHCVLVRTEIFERIGYLDEGMLNTKEHLDFSMTVAEAGDKVYFEPDSLITYVPGPPQDLTDMHFYMLRWSDAWTLDSLKHIRKKWDLSEDGYFKNKYKKLGWRRSGTIIKPFVRRVSFGWENKPLKRILKFFDRILNRYITNRYAENFAQHKLELRPINKSESNAQELSQV</sequence>
<evidence type="ECO:0000313" key="3">
    <source>
        <dbReference type="Proteomes" id="UP000053372"/>
    </source>
</evidence>
<dbReference type="AlphaFoldDB" id="A0A0V7ZBN5"/>
<dbReference type="Proteomes" id="UP000053372">
    <property type="component" value="Unassembled WGS sequence"/>
</dbReference>
<dbReference type="GO" id="GO:0016740">
    <property type="term" value="F:transferase activity"/>
    <property type="evidence" value="ECO:0007669"/>
    <property type="project" value="UniProtKB-KW"/>
</dbReference>
<dbReference type="InterPro" id="IPR029044">
    <property type="entry name" value="Nucleotide-diphossugar_trans"/>
</dbReference>
<keyword evidence="2" id="KW-0808">Transferase</keyword>
<accession>A0A0V7ZBN5</accession>
<proteinExistence type="predicted"/>
<gene>
    <name evidence="2" type="ORF">BC008_07690</name>
</gene>
<comment type="caution">
    <text evidence="2">The sequence shown here is derived from an EMBL/GenBank/DDBJ whole genome shotgun (WGS) entry which is preliminary data.</text>
</comment>
<dbReference type="InterPro" id="IPR001173">
    <property type="entry name" value="Glyco_trans_2-like"/>
</dbReference>
<protein>
    <submittedName>
        <fullName evidence="2">Glycosyl transferase family 2</fullName>
    </submittedName>
</protein>
<name>A0A0V7ZBN5_9CYAN</name>
<dbReference type="Pfam" id="PF00535">
    <property type="entry name" value="Glycos_transf_2"/>
    <property type="match status" value="1"/>
</dbReference>
<dbReference type="RefSeq" id="WP_027846774.1">
    <property type="nucleotide sequence ID" value="NZ_LMTZ01000168.1"/>
</dbReference>
<evidence type="ECO:0000313" key="2">
    <source>
        <dbReference type="EMBL" id="KST61919.1"/>
    </source>
</evidence>
<organism evidence="2 3">
    <name type="scientific">Mastigocoleus testarum BC008</name>
    <dbReference type="NCBI Taxonomy" id="371196"/>
    <lineage>
        <taxon>Bacteria</taxon>
        <taxon>Bacillati</taxon>
        <taxon>Cyanobacteriota</taxon>
        <taxon>Cyanophyceae</taxon>
        <taxon>Nostocales</taxon>
        <taxon>Hapalosiphonaceae</taxon>
        <taxon>Mastigocoleus</taxon>
    </lineage>
</organism>
<feature type="domain" description="Glycosyltransferase 2-like" evidence="1">
    <location>
        <begin position="9"/>
        <end position="119"/>
    </location>
</feature>
<dbReference type="EMBL" id="LMTZ01000168">
    <property type="protein sequence ID" value="KST61919.1"/>
    <property type="molecule type" value="Genomic_DNA"/>
</dbReference>
<dbReference type="OrthoDB" id="8936324at2"/>
<keyword evidence="3" id="KW-1185">Reference proteome</keyword>
<dbReference type="Gene3D" id="3.90.550.10">
    <property type="entry name" value="Spore Coat Polysaccharide Biosynthesis Protein SpsA, Chain A"/>
    <property type="match status" value="1"/>
</dbReference>
<dbReference type="SUPFAM" id="SSF53448">
    <property type="entry name" value="Nucleotide-diphospho-sugar transferases"/>
    <property type="match status" value="1"/>
</dbReference>